<feature type="compositionally biased region" description="Basic and acidic residues" evidence="1">
    <location>
        <begin position="137"/>
        <end position="146"/>
    </location>
</feature>
<accession>A0A4P8PJK4</accession>
<feature type="compositionally biased region" description="Polar residues" evidence="1">
    <location>
        <begin position="147"/>
        <end position="157"/>
    </location>
</feature>
<protein>
    <submittedName>
        <fullName evidence="2">DNA pilot protein</fullName>
    </submittedName>
</protein>
<feature type="region of interest" description="Disordered" evidence="1">
    <location>
        <begin position="71"/>
        <end position="92"/>
    </location>
</feature>
<feature type="region of interest" description="Disordered" evidence="1">
    <location>
        <begin position="137"/>
        <end position="157"/>
    </location>
</feature>
<reference evidence="2" key="1">
    <citation type="submission" date="2018-12" db="EMBL/GenBank/DDBJ databases">
        <title>Singled stranded DNA viruses identified in blackflies (Austrosimulium ungulatum) sampled in New Zealand.</title>
        <authorList>
            <person name="Kraberger S."/>
            <person name="Fontenele R.S."/>
            <person name="Schmidlin K."/>
            <person name="Walters M."/>
            <person name="Varsani A."/>
        </authorList>
    </citation>
    <scope>NUCLEOTIDE SEQUENCE [LARGE SCALE GENOMIC DNA]</scope>
    <source>
        <strain evidence="2">015</strain>
    </source>
</reference>
<sequence>MFGIDDAILAAGVSGISSMVTGGMNQSNTAATNATNMQIAQENRAWQEHMSNTAHTREVADLRNAGLNPILSATGGSGASTPSGSIATMQPKQMPTDIVKGAVDTALAVRSNLADVKLKEATTNKVAADTITSLEEPARVRAETRRSTAAGTESNTRSNLNDQAWYIRRPDVVRANSDTGALNNTAGDIIRKTGTLVQEGNRIAVPFLNSAESLMRMKGRGPRRSTTETSTEKFEGGSNTFSERFDY</sequence>
<feature type="region of interest" description="Disordered" evidence="1">
    <location>
        <begin position="218"/>
        <end position="247"/>
    </location>
</feature>
<organism evidence="2">
    <name type="scientific">Blackfly microvirus SF02</name>
    <dbReference type="NCBI Taxonomy" id="2576452"/>
    <lineage>
        <taxon>Viruses</taxon>
        <taxon>Monodnaviria</taxon>
        <taxon>Sangervirae</taxon>
        <taxon>Phixviricota</taxon>
        <taxon>Malgrandaviricetes</taxon>
        <taxon>Petitvirales</taxon>
        <taxon>Microviridae</taxon>
        <taxon>Microvirus</taxon>
    </lineage>
</organism>
<feature type="compositionally biased region" description="Low complexity" evidence="1">
    <location>
        <begin position="79"/>
        <end position="88"/>
    </location>
</feature>
<evidence type="ECO:0000313" key="2">
    <source>
        <dbReference type="EMBL" id="QCQ84592.1"/>
    </source>
</evidence>
<name>A0A4P8PJK4_9VIRU</name>
<feature type="compositionally biased region" description="Polar residues" evidence="1">
    <location>
        <begin position="237"/>
        <end position="247"/>
    </location>
</feature>
<evidence type="ECO:0000256" key="1">
    <source>
        <dbReference type="SAM" id="MobiDB-lite"/>
    </source>
</evidence>
<proteinExistence type="predicted"/>
<dbReference type="Proteomes" id="UP000323566">
    <property type="component" value="Segment"/>
</dbReference>
<dbReference type="EMBL" id="MK249132">
    <property type="protein sequence ID" value="QCQ84592.1"/>
    <property type="molecule type" value="Genomic_DNA"/>
</dbReference>